<organism evidence="1 2">
    <name type="scientific">Brachionus plicatilis</name>
    <name type="common">Marine rotifer</name>
    <name type="synonym">Brachionus muelleri</name>
    <dbReference type="NCBI Taxonomy" id="10195"/>
    <lineage>
        <taxon>Eukaryota</taxon>
        <taxon>Metazoa</taxon>
        <taxon>Spiralia</taxon>
        <taxon>Gnathifera</taxon>
        <taxon>Rotifera</taxon>
        <taxon>Eurotatoria</taxon>
        <taxon>Monogononta</taxon>
        <taxon>Pseudotrocha</taxon>
        <taxon>Ploima</taxon>
        <taxon>Brachionidae</taxon>
        <taxon>Brachionus</taxon>
    </lineage>
</organism>
<sequence length="89" mass="10386">MYKNSLQNLRKLSKQLINFLSFLANQQASAHAMKDRLTPHLFNFIQKVEKGKIEEESKKGNVQKNYGTDIKQKFKSFAQIDELTFSPKH</sequence>
<dbReference type="Proteomes" id="UP000276133">
    <property type="component" value="Unassembled WGS sequence"/>
</dbReference>
<protein>
    <submittedName>
        <fullName evidence="1">Uncharacterized protein</fullName>
    </submittedName>
</protein>
<dbReference type="EMBL" id="REGN01000298">
    <property type="protein sequence ID" value="RNA42913.1"/>
    <property type="molecule type" value="Genomic_DNA"/>
</dbReference>
<name>A0A3M7T4C1_BRAPC</name>
<gene>
    <name evidence="1" type="ORF">BpHYR1_020748</name>
</gene>
<accession>A0A3M7T4C1</accession>
<proteinExistence type="predicted"/>
<evidence type="ECO:0000313" key="1">
    <source>
        <dbReference type="EMBL" id="RNA42913.1"/>
    </source>
</evidence>
<comment type="caution">
    <text evidence="1">The sequence shown here is derived from an EMBL/GenBank/DDBJ whole genome shotgun (WGS) entry which is preliminary data.</text>
</comment>
<reference evidence="1 2" key="1">
    <citation type="journal article" date="2018" name="Sci. Rep.">
        <title>Genomic signatures of local adaptation to the degree of environmental predictability in rotifers.</title>
        <authorList>
            <person name="Franch-Gras L."/>
            <person name="Hahn C."/>
            <person name="Garcia-Roger E.M."/>
            <person name="Carmona M.J."/>
            <person name="Serra M."/>
            <person name="Gomez A."/>
        </authorList>
    </citation>
    <scope>NUCLEOTIDE SEQUENCE [LARGE SCALE GENOMIC DNA]</scope>
    <source>
        <strain evidence="1">HYR1</strain>
    </source>
</reference>
<evidence type="ECO:0000313" key="2">
    <source>
        <dbReference type="Proteomes" id="UP000276133"/>
    </source>
</evidence>
<dbReference type="AlphaFoldDB" id="A0A3M7T4C1"/>
<keyword evidence="2" id="KW-1185">Reference proteome</keyword>